<keyword evidence="1" id="KW-1134">Transmembrane beta strand</keyword>
<sequence>MRCVAWGGAAHAQNADANAQELLRQQERERVLREQQEARPDARLQPTPEASVGRLPSDETPCFVINHITLDGEDAERFGWALKAASPRDDPATGRCLGTAGVDIVMKRVQNAIIARGYVTTRILAAPQDLKHGALALTVVPGRIHAIRFADDVQPHPALWNALPASSGDLLNLRGIEQALENFQRVPTATVDIQIAPPAEGAAAKPGESDLLISWKQRSQIRVNLTLDDSGSTSTGKLQAGATVSLDNLARLNDLFYFNAGKSVFNGSGRDTESWAAHYSVPVGQWLLGINTSDYDYRQSVAGAYETYVYSGSSRNAEVRLTRMLFRNASFKTSGHARGWYRDSNNFIDDAEIEVQRRRMAGWELGLSHKHFIGSSTLDLGLAYRRGTRAFDALPAPEEAFGEGTARGRVITADAQLMVPFKLGRQPVRYTSSWRAQWNRSLLVPQDRFSIGGRYTVRGFDGEMSLTGERGWVLRNELGFALGGGQEAYLGADYGHVGGPSTRWQMGDYLAGAAMGLRGGVAHAQWDVFVGSPLHKPRGFPTAYTTFGFSLSASF</sequence>
<evidence type="ECO:0000259" key="6">
    <source>
        <dbReference type="Pfam" id="PF08479"/>
    </source>
</evidence>
<dbReference type="PANTHER" id="PTHR34597">
    <property type="entry name" value="SLR1661 PROTEIN"/>
    <property type="match status" value="1"/>
</dbReference>
<feature type="compositionally biased region" description="Basic and acidic residues" evidence="4">
    <location>
        <begin position="33"/>
        <end position="42"/>
    </location>
</feature>
<dbReference type="Gene3D" id="3.10.20.310">
    <property type="entry name" value="membrane protein fhac"/>
    <property type="match status" value="1"/>
</dbReference>
<dbReference type="InterPro" id="IPR035251">
    <property type="entry name" value="ShlB_POTRA"/>
</dbReference>
<keyword evidence="2" id="KW-0812">Transmembrane</keyword>
<dbReference type="Proteomes" id="UP001301653">
    <property type="component" value="Unassembled WGS sequence"/>
</dbReference>
<dbReference type="Pfam" id="PF03865">
    <property type="entry name" value="ShlB"/>
    <property type="match status" value="1"/>
</dbReference>
<keyword evidence="3" id="KW-0998">Cell outer membrane</keyword>
<keyword evidence="9" id="KW-1185">Reference proteome</keyword>
<feature type="region of interest" description="Disordered" evidence="4">
    <location>
        <begin position="33"/>
        <end position="58"/>
    </location>
</feature>
<dbReference type="Gene3D" id="2.40.160.50">
    <property type="entry name" value="membrane protein fhac: a member of the omp85/tpsb transporter family"/>
    <property type="match status" value="1"/>
</dbReference>
<evidence type="ECO:0000256" key="1">
    <source>
        <dbReference type="ARBA" id="ARBA00022452"/>
    </source>
</evidence>
<dbReference type="Pfam" id="PF17287">
    <property type="entry name" value="POTRA_3"/>
    <property type="match status" value="1"/>
</dbReference>
<reference evidence="8 9" key="1">
    <citation type="submission" date="2023-12" db="EMBL/GenBank/DDBJ databases">
        <title>Stenotrophomonas guangdongensis sp. nov., isolated from wilted pepper plants (Capsicum annuum).</title>
        <authorList>
            <person name="Qiu M."/>
            <person name="Li Y."/>
            <person name="Liu Q."/>
            <person name="Zhang X."/>
            <person name="Huang Y."/>
            <person name="Guo R."/>
            <person name="Hu M."/>
            <person name="Zhou J."/>
            <person name="Zhou X."/>
        </authorList>
    </citation>
    <scope>NUCLEOTIDE SEQUENCE [LARGE SCALE GENOMIC DNA]</scope>
    <source>
        <strain evidence="8 9">MH1</strain>
    </source>
</reference>
<feature type="domain" description="Haemolysin activator HlyB C-terminal" evidence="5">
    <location>
        <begin position="207"/>
        <end position="519"/>
    </location>
</feature>
<organism evidence="8 9">
    <name type="scientific">Stenotrophomonas capsici</name>
    <dbReference type="NCBI Taxonomy" id="3110230"/>
    <lineage>
        <taxon>Bacteria</taxon>
        <taxon>Pseudomonadati</taxon>
        <taxon>Pseudomonadota</taxon>
        <taxon>Gammaproteobacteria</taxon>
        <taxon>Lysobacterales</taxon>
        <taxon>Lysobacteraceae</taxon>
        <taxon>Stenotrophomonas</taxon>
    </lineage>
</organism>
<keyword evidence="1" id="KW-0472">Membrane</keyword>
<dbReference type="Pfam" id="PF08479">
    <property type="entry name" value="POTRA_2"/>
    <property type="match status" value="1"/>
</dbReference>
<dbReference type="EMBL" id="JAYFUH010000085">
    <property type="protein sequence ID" value="MEA5667517.1"/>
    <property type="molecule type" value="Genomic_DNA"/>
</dbReference>
<name>A0ABU5V3H2_9GAMM</name>
<evidence type="ECO:0000259" key="7">
    <source>
        <dbReference type="Pfam" id="PF17287"/>
    </source>
</evidence>
<feature type="domain" description="Polypeptide-transport-associated ShlB-type" evidence="6">
    <location>
        <begin position="63"/>
        <end position="142"/>
    </location>
</feature>
<proteinExistence type="predicted"/>
<evidence type="ECO:0000313" key="8">
    <source>
        <dbReference type="EMBL" id="MEA5667517.1"/>
    </source>
</evidence>
<dbReference type="PIRSF" id="PIRSF029745">
    <property type="entry name" value="FhaC"/>
    <property type="match status" value="1"/>
</dbReference>
<comment type="caution">
    <text evidence="8">The sequence shown here is derived from an EMBL/GenBank/DDBJ whole genome shotgun (WGS) entry which is preliminary data.</text>
</comment>
<evidence type="ECO:0000259" key="5">
    <source>
        <dbReference type="Pfam" id="PF03865"/>
    </source>
</evidence>
<dbReference type="PANTHER" id="PTHR34597:SF3">
    <property type="entry name" value="OUTER MEMBRANE TRANSPORTER CDIB"/>
    <property type="match status" value="1"/>
</dbReference>
<dbReference type="InterPro" id="IPR005565">
    <property type="entry name" value="Hemolysn_activator_HlyB_C"/>
</dbReference>
<dbReference type="InterPro" id="IPR013686">
    <property type="entry name" value="Polypept-transport_assoc_ShlB"/>
</dbReference>
<evidence type="ECO:0000313" key="9">
    <source>
        <dbReference type="Proteomes" id="UP001301653"/>
    </source>
</evidence>
<gene>
    <name evidence="8" type="ORF">VA603_08245</name>
</gene>
<dbReference type="InterPro" id="IPR027282">
    <property type="entry name" value="TPS"/>
</dbReference>
<accession>A0ABU5V3H2</accession>
<dbReference type="RefSeq" id="WP_323438502.1">
    <property type="nucleotide sequence ID" value="NZ_JAYFUH010000085.1"/>
</dbReference>
<feature type="domain" description="ShlB POTRA" evidence="7">
    <location>
        <begin position="143"/>
        <end position="197"/>
    </location>
</feature>
<evidence type="ECO:0000256" key="2">
    <source>
        <dbReference type="ARBA" id="ARBA00022692"/>
    </source>
</evidence>
<protein>
    <submittedName>
        <fullName evidence="8">ShlB/FhaC/HecB family hemolysin secretion/activation protein</fullName>
    </submittedName>
</protein>
<dbReference type="InterPro" id="IPR051544">
    <property type="entry name" value="TPS_OM_transporter"/>
</dbReference>
<evidence type="ECO:0000256" key="4">
    <source>
        <dbReference type="SAM" id="MobiDB-lite"/>
    </source>
</evidence>
<evidence type="ECO:0000256" key="3">
    <source>
        <dbReference type="ARBA" id="ARBA00023237"/>
    </source>
</evidence>